<dbReference type="Gene3D" id="3.40.190.10">
    <property type="entry name" value="Periplasmic binding protein-like II"/>
    <property type="match status" value="2"/>
</dbReference>
<accession>A0A831RKN0</accession>
<evidence type="ECO:0000256" key="3">
    <source>
        <dbReference type="ARBA" id="ARBA00022729"/>
    </source>
</evidence>
<name>A0A831RKN0_9GAMM</name>
<organism evidence="8">
    <name type="scientific">Sedimenticola thiotaurini</name>
    <dbReference type="NCBI Taxonomy" id="1543721"/>
    <lineage>
        <taxon>Bacteria</taxon>
        <taxon>Pseudomonadati</taxon>
        <taxon>Pseudomonadota</taxon>
        <taxon>Gammaproteobacteria</taxon>
        <taxon>Chromatiales</taxon>
        <taxon>Sedimenticolaceae</taxon>
        <taxon>Sedimenticola</taxon>
    </lineage>
</organism>
<comment type="caution">
    <text evidence="8">The sequence shown here is derived from an EMBL/GenBank/DDBJ whole genome shotgun (WGS) entry which is preliminary data.</text>
</comment>
<protein>
    <submittedName>
        <fullName evidence="8">Transporter substrate-binding domain-containing protein</fullName>
    </submittedName>
</protein>
<evidence type="ECO:0000256" key="2">
    <source>
        <dbReference type="ARBA" id="ARBA00010333"/>
    </source>
</evidence>
<dbReference type="GO" id="GO:0030313">
    <property type="term" value="C:cell envelope"/>
    <property type="evidence" value="ECO:0007669"/>
    <property type="project" value="UniProtKB-SubCell"/>
</dbReference>
<comment type="subcellular location">
    <subcellularLocation>
        <location evidence="1">Cell envelope</location>
    </subcellularLocation>
</comment>
<evidence type="ECO:0000256" key="6">
    <source>
        <dbReference type="SAM" id="Phobius"/>
    </source>
</evidence>
<dbReference type="InterPro" id="IPR018313">
    <property type="entry name" value="SBP_3_CS"/>
</dbReference>
<dbReference type="PROSITE" id="PS01039">
    <property type="entry name" value="SBP_BACTERIAL_3"/>
    <property type="match status" value="1"/>
</dbReference>
<evidence type="ECO:0000256" key="5">
    <source>
        <dbReference type="SAM" id="MobiDB-lite"/>
    </source>
</evidence>
<dbReference type="InterPro" id="IPR001638">
    <property type="entry name" value="Solute-binding_3/MltF_N"/>
</dbReference>
<dbReference type="Proteomes" id="UP000886251">
    <property type="component" value="Unassembled WGS sequence"/>
</dbReference>
<dbReference type="PANTHER" id="PTHR35936">
    <property type="entry name" value="MEMBRANE-BOUND LYTIC MUREIN TRANSGLYCOSYLASE F"/>
    <property type="match status" value="1"/>
</dbReference>
<dbReference type="AlphaFoldDB" id="A0A831RKN0"/>
<keyword evidence="6" id="KW-0812">Transmembrane</keyword>
<comment type="similarity">
    <text evidence="2 4">Belongs to the bacterial solute-binding protein 3 family.</text>
</comment>
<feature type="transmembrane region" description="Helical" evidence="6">
    <location>
        <begin position="76"/>
        <end position="97"/>
    </location>
</feature>
<feature type="region of interest" description="Disordered" evidence="5">
    <location>
        <begin position="1"/>
        <end position="36"/>
    </location>
</feature>
<feature type="compositionally biased region" description="Gly residues" evidence="5">
    <location>
        <begin position="21"/>
        <end position="35"/>
    </location>
</feature>
<evidence type="ECO:0000256" key="4">
    <source>
        <dbReference type="RuleBase" id="RU003744"/>
    </source>
</evidence>
<sequence length="342" mass="36266">MVRPGHSPGAAAAATPRSFGVGPGGRGDSNAGCGGPTQAARCVTAAAVKGRSGGPMAYNDRHQAQMRQRNPNMNRWKLPGAAVMVLLLSMVTVAAAAPATRLDRIVGRGQLVLGTSGNMPPMTMSGEGGRLSGFDIDMGRLMASMLGVRLEVRRIPFGELLPALERGDVDVVISNMTITPRRNLRVAFVGPYLESGKCMLTRDEALAKAEGKDINVPATRIAVMEGSTSQRFAHILLPQATLVPVSGPLEGVAKVKSGAAGGLLTDYPICLFLLKSNPDAGFVSVLSLLTYEPIGIALPRGDTQYINWTRNFLDRLRGTGTLKELGVRWFGREARPQEPPAE</sequence>
<gene>
    <name evidence="8" type="ORF">ENI96_02165</name>
</gene>
<proteinExistence type="inferred from homology"/>
<reference evidence="8" key="1">
    <citation type="journal article" date="2020" name="mSystems">
        <title>Genome- and Community-Level Interaction Insights into Carbon Utilization and Element Cycling Functions of Hydrothermarchaeota in Hydrothermal Sediment.</title>
        <authorList>
            <person name="Zhou Z."/>
            <person name="Liu Y."/>
            <person name="Xu W."/>
            <person name="Pan J."/>
            <person name="Luo Z.H."/>
            <person name="Li M."/>
        </authorList>
    </citation>
    <scope>NUCLEOTIDE SEQUENCE [LARGE SCALE GENOMIC DNA]</scope>
    <source>
        <strain evidence="8">HyVt-443</strain>
    </source>
</reference>
<keyword evidence="6" id="KW-0472">Membrane</keyword>
<dbReference type="SMART" id="SM00062">
    <property type="entry name" value="PBPb"/>
    <property type="match status" value="1"/>
</dbReference>
<dbReference type="EMBL" id="DRKP01000024">
    <property type="protein sequence ID" value="HEB95221.1"/>
    <property type="molecule type" value="Genomic_DNA"/>
</dbReference>
<evidence type="ECO:0000259" key="7">
    <source>
        <dbReference type="SMART" id="SM00062"/>
    </source>
</evidence>
<dbReference type="SUPFAM" id="SSF53850">
    <property type="entry name" value="Periplasmic binding protein-like II"/>
    <property type="match status" value="1"/>
</dbReference>
<keyword evidence="3" id="KW-0732">Signal</keyword>
<dbReference type="Pfam" id="PF00497">
    <property type="entry name" value="SBP_bac_3"/>
    <property type="match status" value="1"/>
</dbReference>
<evidence type="ECO:0000256" key="1">
    <source>
        <dbReference type="ARBA" id="ARBA00004196"/>
    </source>
</evidence>
<evidence type="ECO:0000313" key="8">
    <source>
        <dbReference type="EMBL" id="HEB95221.1"/>
    </source>
</evidence>
<feature type="domain" description="Solute-binding protein family 3/N-terminal" evidence="7">
    <location>
        <begin position="110"/>
        <end position="333"/>
    </location>
</feature>
<keyword evidence="6" id="KW-1133">Transmembrane helix</keyword>
<dbReference type="PANTHER" id="PTHR35936:SF19">
    <property type="entry name" value="AMINO-ACID-BINDING PROTEIN YXEM-RELATED"/>
    <property type="match status" value="1"/>
</dbReference>